<dbReference type="EMBL" id="JAIWQS010000008">
    <property type="protein sequence ID" value="KAJ8899083.1"/>
    <property type="molecule type" value="Genomic_DNA"/>
</dbReference>
<protein>
    <recommendedName>
        <fullName evidence="3">DUF4283 domain-containing protein</fullName>
    </recommendedName>
</protein>
<sequence>MEEVQLVTCSAPITNNFQWTRKFCLEYERNDYLQPKVLVDDDIVQEVSGLDLIDLGFGFYLVKFAEKDDILQIVSDGPYIVGVFIGGAWRRVEYEGNLGVYSGCGHVNHRIENCTEVVVPMTTGEVTVGVAKDMAMIDSTSNSKEDIFSPWLVAQHPQRRRLYLTLSLEIGLNLYKWRIEWLARWIRARLGLARGFLVFVGQWSKSYRSVSEGPMVVTRRKEALEVPRILLAEIPVLSVLDNVGDKVVANFVSIKPKPPDRIAGDVPMVLSAALAPKVSCGVNGVVYR</sequence>
<reference evidence="1 2" key="1">
    <citation type="submission" date="2021-09" db="EMBL/GenBank/DDBJ databases">
        <title>Genomic insights and catalytic innovation underlie evolution of tropane alkaloids biosynthesis.</title>
        <authorList>
            <person name="Wang Y.-J."/>
            <person name="Tian T."/>
            <person name="Huang J.-P."/>
            <person name="Huang S.-X."/>
        </authorList>
    </citation>
    <scope>NUCLEOTIDE SEQUENCE [LARGE SCALE GENOMIC DNA]</scope>
    <source>
        <strain evidence="1">KIB-2018</strain>
        <tissue evidence="1">Leaf</tissue>
    </source>
</reference>
<accession>A0AAV8UC30</accession>
<name>A0AAV8UC30_9ROSI</name>
<dbReference type="AlphaFoldDB" id="A0AAV8UC30"/>
<evidence type="ECO:0000313" key="2">
    <source>
        <dbReference type="Proteomes" id="UP001159364"/>
    </source>
</evidence>
<organism evidence="1 2">
    <name type="scientific">Erythroxylum novogranatense</name>
    <dbReference type="NCBI Taxonomy" id="1862640"/>
    <lineage>
        <taxon>Eukaryota</taxon>
        <taxon>Viridiplantae</taxon>
        <taxon>Streptophyta</taxon>
        <taxon>Embryophyta</taxon>
        <taxon>Tracheophyta</taxon>
        <taxon>Spermatophyta</taxon>
        <taxon>Magnoliopsida</taxon>
        <taxon>eudicotyledons</taxon>
        <taxon>Gunneridae</taxon>
        <taxon>Pentapetalae</taxon>
        <taxon>rosids</taxon>
        <taxon>fabids</taxon>
        <taxon>Malpighiales</taxon>
        <taxon>Erythroxylaceae</taxon>
        <taxon>Erythroxylum</taxon>
    </lineage>
</organism>
<gene>
    <name evidence="1" type="ORF">K2173_010236</name>
</gene>
<evidence type="ECO:0008006" key="3">
    <source>
        <dbReference type="Google" id="ProtNLM"/>
    </source>
</evidence>
<comment type="caution">
    <text evidence="1">The sequence shown here is derived from an EMBL/GenBank/DDBJ whole genome shotgun (WGS) entry which is preliminary data.</text>
</comment>
<dbReference type="Proteomes" id="UP001159364">
    <property type="component" value="Linkage Group LG08"/>
</dbReference>
<proteinExistence type="predicted"/>
<evidence type="ECO:0000313" key="1">
    <source>
        <dbReference type="EMBL" id="KAJ8899083.1"/>
    </source>
</evidence>
<keyword evidence="2" id="KW-1185">Reference proteome</keyword>